<reference evidence="3" key="1">
    <citation type="submission" date="2024-03" db="EMBL/GenBank/DDBJ databases">
        <authorList>
            <person name="Plomp N."/>
            <person name="Harmsen H.J."/>
        </authorList>
    </citation>
    <scope>NUCLEOTIDE SEQUENCE</scope>
    <source>
        <strain evidence="3">HTF-128</strain>
    </source>
</reference>
<dbReference type="PANTHER" id="PTHR30461">
    <property type="entry name" value="DNA-INVERTASE FROM LAMBDOID PROPHAGE"/>
    <property type="match status" value="1"/>
</dbReference>
<evidence type="ECO:0000313" key="3">
    <source>
        <dbReference type="EMBL" id="MEJ5195413.1"/>
    </source>
</evidence>
<sequence length="602" mass="69777">MKVTPDDYGRRCQFDHFCKLVLYHEAVDYFRERKRQRGWETSFETLPLSELDTLCTIDQYHPNWKVVDRYIDEGITGTSAKKRPAFMKMLSDSKCGKFDLIVTREVCRFARNTVDTLQLTCELRNFGVEVFFVSDNIWTMDGDGELRLSIMATMAQEESRKISERVLAGQKISRQNGVLYGSGNIIGYDRDKVNRTYVINEEQAATIRMVFTLYSQGYGEKVIVNELSRLGRKDGHGNVSWSCTKISRILRNATYMGYICYNKSKVNNYLEKKRINNLDETSFVYVKGNFDPIVSEALWHECERIRKSRIVNLRLPDGETRRKGIDSTKYLWVAKLRCRCGSSYRIFNWRKLKDGTPVFGYQCNMRTVNPTRSFVLEHNMTEQLSCDAISIPEWKLELMAKKIFEKVWGNQNKAILRACKMIESCQNGKAATRMSAAPIQGQIEKIKKRKLNYAAMRADGELPREEYQALCKQADDEIAHLEQELKALSPAPEPQTISSDMKAIYDFLSQKVDVHGARLAPELIDQFVEVVTPIADYSYRWKLNTGCKKSKEERTDLMAVSEKPLLIFTIDFETAKRYREANKMPHQFRRAAWTVLTVEVYL</sequence>
<dbReference type="PANTHER" id="PTHR30461:SF23">
    <property type="entry name" value="DNA RECOMBINASE-RELATED"/>
    <property type="match status" value="1"/>
</dbReference>
<dbReference type="PROSITE" id="PS51737">
    <property type="entry name" value="RECOMBINASE_DNA_BIND"/>
    <property type="match status" value="1"/>
</dbReference>
<gene>
    <name evidence="3" type="ORF">WF834_04355</name>
</gene>
<dbReference type="AlphaFoldDB" id="A0AB35Y6J3"/>
<evidence type="ECO:0000313" key="4">
    <source>
        <dbReference type="Proteomes" id="UP001373196"/>
    </source>
</evidence>
<comment type="caution">
    <text evidence="3">The sequence shown here is derived from an EMBL/GenBank/DDBJ whole genome shotgun (WGS) entry which is preliminary data.</text>
</comment>
<feature type="domain" description="Recombinase" evidence="2">
    <location>
        <begin position="185"/>
        <end position="312"/>
    </location>
</feature>
<dbReference type="EMBL" id="JBBFGL010000003">
    <property type="protein sequence ID" value="MEJ5195413.1"/>
    <property type="molecule type" value="Genomic_DNA"/>
</dbReference>
<feature type="domain" description="Resolvase/invertase-type recombinase catalytic" evidence="1">
    <location>
        <begin position="25"/>
        <end position="177"/>
    </location>
</feature>
<dbReference type="CDD" id="cd00338">
    <property type="entry name" value="Ser_Recombinase"/>
    <property type="match status" value="1"/>
</dbReference>
<accession>A0AB35Y6J3</accession>
<dbReference type="Gene3D" id="3.40.50.1390">
    <property type="entry name" value="Resolvase, N-terminal catalytic domain"/>
    <property type="match status" value="1"/>
</dbReference>
<dbReference type="Gene3D" id="3.90.1750.20">
    <property type="entry name" value="Putative Large Serine Recombinase, Chain B, Domain 2"/>
    <property type="match status" value="1"/>
</dbReference>
<dbReference type="GO" id="GO:0003677">
    <property type="term" value="F:DNA binding"/>
    <property type="evidence" value="ECO:0007669"/>
    <property type="project" value="InterPro"/>
</dbReference>
<dbReference type="SMART" id="SM00857">
    <property type="entry name" value="Resolvase"/>
    <property type="match status" value="1"/>
</dbReference>
<dbReference type="InterPro" id="IPR006119">
    <property type="entry name" value="Resolv_N"/>
</dbReference>
<dbReference type="GO" id="GO:0000150">
    <property type="term" value="F:DNA strand exchange activity"/>
    <property type="evidence" value="ECO:0007669"/>
    <property type="project" value="InterPro"/>
</dbReference>
<dbReference type="InterPro" id="IPR038109">
    <property type="entry name" value="DNA_bind_recomb_sf"/>
</dbReference>
<dbReference type="InterPro" id="IPR036162">
    <property type="entry name" value="Resolvase-like_N_sf"/>
</dbReference>
<dbReference type="InterPro" id="IPR011109">
    <property type="entry name" value="DNA_bind_recombinase_dom"/>
</dbReference>
<evidence type="ECO:0000259" key="2">
    <source>
        <dbReference type="PROSITE" id="PS51737"/>
    </source>
</evidence>
<evidence type="ECO:0000259" key="1">
    <source>
        <dbReference type="PROSITE" id="PS51736"/>
    </source>
</evidence>
<dbReference type="SUPFAM" id="SSF53041">
    <property type="entry name" value="Resolvase-like"/>
    <property type="match status" value="1"/>
</dbReference>
<protein>
    <submittedName>
        <fullName evidence="3">Recombinase family protein</fullName>
    </submittedName>
</protein>
<name>A0AB35Y6J3_9FIRM</name>
<proteinExistence type="predicted"/>
<dbReference type="Pfam" id="PF07508">
    <property type="entry name" value="Recombinase"/>
    <property type="match status" value="1"/>
</dbReference>
<dbReference type="Pfam" id="PF00239">
    <property type="entry name" value="Resolvase"/>
    <property type="match status" value="1"/>
</dbReference>
<dbReference type="Proteomes" id="UP001373196">
    <property type="component" value="Unassembled WGS sequence"/>
</dbReference>
<dbReference type="InterPro" id="IPR050639">
    <property type="entry name" value="SSR_resolvase"/>
</dbReference>
<organism evidence="3 4">
    <name type="scientific">Faecalibacterium wellingii</name>
    <dbReference type="NCBI Taxonomy" id="2929491"/>
    <lineage>
        <taxon>Bacteria</taxon>
        <taxon>Bacillati</taxon>
        <taxon>Bacillota</taxon>
        <taxon>Clostridia</taxon>
        <taxon>Eubacteriales</taxon>
        <taxon>Oscillospiraceae</taxon>
        <taxon>Faecalibacterium</taxon>
    </lineage>
</organism>
<dbReference type="PROSITE" id="PS51736">
    <property type="entry name" value="RECOMBINASES_3"/>
    <property type="match status" value="1"/>
</dbReference>
<dbReference type="RefSeq" id="WP_339395012.1">
    <property type="nucleotide sequence ID" value="NZ_JBBFGL010000003.1"/>
</dbReference>